<name>A0A9X3J8S4_9BACT</name>
<sequence length="489" mass="56661">MKPLTLLIILLMTLAALGQGNDQKSQNRLEELLVKNKLNHSEYCTAKNKAAVRFTESRNNSYNFSMKSVAEKQNLDSVIVSWMDEETGLLLPFMKSEYTYTASGKTEQEIHFFFDENTEVLLPELKMEYSYDASGNISGIQFFTWAISNQWVVEGKIVNTFNDDDSIAESLFYSWNGNTNSWLQEEKQEFEYDINGKLIRELSYTWNDGSGQFVAEGKEEYAYNSAGSKTQEMSYYWDAGLNQWTNTNKSTYTFNENNERILSEYFSLDESNQLTAIGKTEYTFSNGVVAQSMHYEKDEGSNGWFIVGKYDYTYDEFGNMVQELGYYWDKDANQYVYESKINIAYDHTCLISDLNFPMSILEDDEFFGIANHKVDSIVGLVWIDGIDEWFTFLKSIYYYSESNITDVNNFDKQTVKVYPNPVQDYLYMVMPDNSMSFKFEVFDITGHLLLNKYATSNTPVNMRGISPGMYLYRITTLQNEVVRGKLIKN</sequence>
<comment type="caution">
    <text evidence="3">The sequence shown here is derived from an EMBL/GenBank/DDBJ whole genome shotgun (WGS) entry which is preliminary data.</text>
</comment>
<organism evidence="3 4">
    <name type="scientific">Draconibacterium aestuarii</name>
    <dbReference type="NCBI Taxonomy" id="2998507"/>
    <lineage>
        <taxon>Bacteria</taxon>
        <taxon>Pseudomonadati</taxon>
        <taxon>Bacteroidota</taxon>
        <taxon>Bacteroidia</taxon>
        <taxon>Marinilabiliales</taxon>
        <taxon>Prolixibacteraceae</taxon>
        <taxon>Draconibacterium</taxon>
    </lineage>
</organism>
<evidence type="ECO:0000313" key="3">
    <source>
        <dbReference type="EMBL" id="MCY1723357.1"/>
    </source>
</evidence>
<feature type="chain" id="PRO_5040820359" evidence="1">
    <location>
        <begin position="19"/>
        <end position="489"/>
    </location>
</feature>
<keyword evidence="4" id="KW-1185">Reference proteome</keyword>
<accession>A0A9X3J8S4</accession>
<feature type="signal peptide" evidence="1">
    <location>
        <begin position="1"/>
        <end position="18"/>
    </location>
</feature>
<dbReference type="AlphaFoldDB" id="A0A9X3J8S4"/>
<evidence type="ECO:0000259" key="2">
    <source>
        <dbReference type="Pfam" id="PF18962"/>
    </source>
</evidence>
<gene>
    <name evidence="3" type="ORF">OU798_23605</name>
</gene>
<proteinExistence type="predicted"/>
<evidence type="ECO:0000256" key="1">
    <source>
        <dbReference type="SAM" id="SignalP"/>
    </source>
</evidence>
<dbReference type="Gene3D" id="2.40.128.720">
    <property type="match status" value="4"/>
</dbReference>
<keyword evidence="1" id="KW-0732">Signal</keyword>
<dbReference type="RefSeq" id="WP_343335680.1">
    <property type="nucleotide sequence ID" value="NZ_JAPOHD010000068.1"/>
</dbReference>
<feature type="domain" description="Secretion system C-terminal sorting" evidence="2">
    <location>
        <begin position="417"/>
        <end position="487"/>
    </location>
</feature>
<dbReference type="InterPro" id="IPR026444">
    <property type="entry name" value="Secre_tail"/>
</dbReference>
<evidence type="ECO:0000313" key="4">
    <source>
        <dbReference type="Proteomes" id="UP001145087"/>
    </source>
</evidence>
<dbReference type="Proteomes" id="UP001145087">
    <property type="component" value="Unassembled WGS sequence"/>
</dbReference>
<protein>
    <submittedName>
        <fullName evidence="3">T9SS type A sorting domain-containing protein</fullName>
    </submittedName>
</protein>
<dbReference type="NCBIfam" id="TIGR04183">
    <property type="entry name" value="Por_Secre_tail"/>
    <property type="match status" value="1"/>
</dbReference>
<dbReference type="EMBL" id="JAPOHD010000068">
    <property type="protein sequence ID" value="MCY1723357.1"/>
    <property type="molecule type" value="Genomic_DNA"/>
</dbReference>
<reference evidence="3" key="1">
    <citation type="submission" date="2022-11" db="EMBL/GenBank/DDBJ databases">
        <title>Marilongibacter aestuarii gen. nov., sp. nov., isolated from tidal flat sediment.</title>
        <authorList>
            <person name="Jiayan W."/>
        </authorList>
    </citation>
    <scope>NUCLEOTIDE SEQUENCE</scope>
    <source>
        <strain evidence="3">Z1-6</strain>
    </source>
</reference>
<dbReference type="Pfam" id="PF18962">
    <property type="entry name" value="Por_Secre_tail"/>
    <property type="match status" value="1"/>
</dbReference>